<evidence type="ECO:0000256" key="2">
    <source>
        <dbReference type="ARBA" id="ARBA00006434"/>
    </source>
</evidence>
<feature type="transmembrane region" description="Helical" evidence="12">
    <location>
        <begin position="181"/>
        <end position="202"/>
    </location>
</feature>
<dbReference type="PANTHER" id="PTHR48086">
    <property type="entry name" value="SODIUM/PROLINE SYMPORTER-RELATED"/>
    <property type="match status" value="1"/>
</dbReference>
<accession>A0A381RK24</accession>
<keyword evidence="5 12" id="KW-0812">Transmembrane</keyword>
<dbReference type="GO" id="GO:0005886">
    <property type="term" value="C:plasma membrane"/>
    <property type="evidence" value="ECO:0007669"/>
    <property type="project" value="UniProtKB-SubCell"/>
</dbReference>
<keyword evidence="9" id="KW-0406">Ion transport</keyword>
<evidence type="ECO:0000313" key="13">
    <source>
        <dbReference type="EMBL" id="SUZ92192.1"/>
    </source>
</evidence>
<dbReference type="PROSITE" id="PS50283">
    <property type="entry name" value="NA_SOLUT_SYMP_3"/>
    <property type="match status" value="1"/>
</dbReference>
<dbReference type="GO" id="GO:0015293">
    <property type="term" value="F:symporter activity"/>
    <property type="evidence" value="ECO:0007669"/>
    <property type="project" value="UniProtKB-KW"/>
</dbReference>
<feature type="transmembrane region" description="Helical" evidence="12">
    <location>
        <begin position="56"/>
        <end position="76"/>
    </location>
</feature>
<dbReference type="EMBL" id="UINC01002039">
    <property type="protein sequence ID" value="SUZ92192.1"/>
    <property type="molecule type" value="Genomic_DNA"/>
</dbReference>
<evidence type="ECO:0000256" key="7">
    <source>
        <dbReference type="ARBA" id="ARBA00022989"/>
    </source>
</evidence>
<dbReference type="PANTHER" id="PTHR48086:SF3">
    <property type="entry name" value="SODIUM_PROLINE SYMPORTER"/>
    <property type="match status" value="1"/>
</dbReference>
<dbReference type="InterPro" id="IPR038377">
    <property type="entry name" value="Na/Glc_symporter_sf"/>
</dbReference>
<feature type="transmembrane region" description="Helical" evidence="12">
    <location>
        <begin position="113"/>
        <end position="141"/>
    </location>
</feature>
<keyword evidence="11" id="KW-0739">Sodium transport</keyword>
<reference evidence="13" key="1">
    <citation type="submission" date="2018-05" db="EMBL/GenBank/DDBJ databases">
        <authorList>
            <person name="Lanie J.A."/>
            <person name="Ng W.-L."/>
            <person name="Kazmierczak K.M."/>
            <person name="Andrzejewski T.M."/>
            <person name="Davidsen T.M."/>
            <person name="Wayne K.J."/>
            <person name="Tettelin H."/>
            <person name="Glass J.I."/>
            <person name="Rusch D."/>
            <person name="Podicherti R."/>
            <person name="Tsui H.-C.T."/>
            <person name="Winkler M.E."/>
        </authorList>
    </citation>
    <scope>NUCLEOTIDE SEQUENCE</scope>
</reference>
<feature type="transmembrane region" description="Helical" evidence="12">
    <location>
        <begin position="390"/>
        <end position="410"/>
    </location>
</feature>
<evidence type="ECO:0000256" key="4">
    <source>
        <dbReference type="ARBA" id="ARBA00022475"/>
    </source>
</evidence>
<evidence type="ECO:0000256" key="10">
    <source>
        <dbReference type="ARBA" id="ARBA00023136"/>
    </source>
</evidence>
<name>A0A381RK24_9ZZZZ</name>
<dbReference type="Pfam" id="PF00474">
    <property type="entry name" value="SSF"/>
    <property type="match status" value="1"/>
</dbReference>
<keyword evidence="8" id="KW-0915">Sodium</keyword>
<protein>
    <recommendedName>
        <fullName evidence="14">Proline permease</fullName>
    </recommendedName>
</protein>
<feature type="transmembrane region" description="Helical" evidence="12">
    <location>
        <begin position="147"/>
        <end position="169"/>
    </location>
</feature>
<evidence type="ECO:0000256" key="9">
    <source>
        <dbReference type="ARBA" id="ARBA00023065"/>
    </source>
</evidence>
<keyword evidence="10 12" id="KW-0472">Membrane</keyword>
<feature type="non-terminal residue" evidence="13">
    <location>
        <position position="1"/>
    </location>
</feature>
<comment type="similarity">
    <text evidence="2">Belongs to the sodium:solute symporter (SSF) (TC 2.A.21) family.</text>
</comment>
<dbReference type="AlphaFoldDB" id="A0A381RK24"/>
<feature type="transmembrane region" description="Helical" evidence="12">
    <location>
        <begin position="363"/>
        <end position="384"/>
    </location>
</feature>
<proteinExistence type="inferred from homology"/>
<gene>
    <name evidence="13" type="ORF">METZ01_LOCUS45046</name>
</gene>
<comment type="subcellular location">
    <subcellularLocation>
        <location evidence="1">Cell membrane</location>
        <topology evidence="1">Multi-pass membrane protein</topology>
    </subcellularLocation>
</comment>
<evidence type="ECO:0000256" key="11">
    <source>
        <dbReference type="ARBA" id="ARBA00023201"/>
    </source>
</evidence>
<evidence type="ECO:0000256" key="1">
    <source>
        <dbReference type="ARBA" id="ARBA00004651"/>
    </source>
</evidence>
<feature type="transmembrane region" description="Helical" evidence="12">
    <location>
        <begin position="222"/>
        <end position="244"/>
    </location>
</feature>
<evidence type="ECO:0000256" key="3">
    <source>
        <dbReference type="ARBA" id="ARBA00022448"/>
    </source>
</evidence>
<dbReference type="GO" id="GO:0006814">
    <property type="term" value="P:sodium ion transport"/>
    <property type="evidence" value="ECO:0007669"/>
    <property type="project" value="UniProtKB-KW"/>
</dbReference>
<feature type="transmembrane region" description="Helical" evidence="12">
    <location>
        <begin position="449"/>
        <end position="469"/>
    </location>
</feature>
<feature type="transmembrane region" description="Helical" evidence="12">
    <location>
        <begin position="264"/>
        <end position="293"/>
    </location>
</feature>
<dbReference type="InterPro" id="IPR050277">
    <property type="entry name" value="Sodium:Solute_Symporter"/>
</dbReference>
<organism evidence="13">
    <name type="scientific">marine metagenome</name>
    <dbReference type="NCBI Taxonomy" id="408172"/>
    <lineage>
        <taxon>unclassified sequences</taxon>
        <taxon>metagenomes</taxon>
        <taxon>ecological metagenomes</taxon>
    </lineage>
</organism>
<feature type="transmembrane region" description="Helical" evidence="12">
    <location>
        <begin position="31"/>
        <end position="51"/>
    </location>
</feature>
<dbReference type="InterPro" id="IPR001734">
    <property type="entry name" value="Na/solute_symporter"/>
</dbReference>
<dbReference type="Gene3D" id="1.20.1730.10">
    <property type="entry name" value="Sodium/glucose cotransporter"/>
    <property type="match status" value="1"/>
</dbReference>
<keyword evidence="6" id="KW-0769">Symport</keyword>
<feature type="transmembrane region" description="Helical" evidence="12">
    <location>
        <begin position="422"/>
        <end position="443"/>
    </location>
</feature>
<evidence type="ECO:0008006" key="14">
    <source>
        <dbReference type="Google" id="ProtNLM"/>
    </source>
</evidence>
<keyword evidence="3" id="KW-0813">Transport</keyword>
<sequence length="485" mass="51682">VLYMILCIFVGLWAMRRTRSAKDFFMAGRELGIMITGIAIFSSTMSGFGFVGGPGLVYSLGMSSVWMVITISVAYATSDFLLGKRLRLFAGAFNCISLPDAVAARYESEVTRFLAAIAILLGILGYLATQTLAMAIVLQSILVGTGYFPQISLIACVVISSSVLVFYCVTGGILASVYTDMFQGAVMVVGGLLIFLTTLYVFDGGATAAVRTILVDDAEAAGPWGTLGMIGCLSWYFMFTVGTAGQPQILTKGMMIERVQNYRWVPLVTVFGYILTALLWVSIGLIMRALVLAGAHPELANADAAAPAFLQQYAHPVLAGIVFAGLFAAIMSTADSFLNIGTAALVHDIPRALTGRSLTHELFWARLGTVALAVFAALFALYSYYANARLVALLGAFGWGTFGAALVPVVGIGFNWKRATPLAASVAIVISLILNFTIEVFDIRLPHNIHGGTVSLLASMTIFFLISFLSPPPVLDPDVEAVMSV</sequence>
<evidence type="ECO:0000256" key="8">
    <source>
        <dbReference type="ARBA" id="ARBA00023053"/>
    </source>
</evidence>
<evidence type="ECO:0000256" key="6">
    <source>
        <dbReference type="ARBA" id="ARBA00022847"/>
    </source>
</evidence>
<evidence type="ECO:0000256" key="12">
    <source>
        <dbReference type="SAM" id="Phobius"/>
    </source>
</evidence>
<keyword evidence="4" id="KW-1003">Cell membrane</keyword>
<keyword evidence="7 12" id="KW-1133">Transmembrane helix</keyword>
<feature type="transmembrane region" description="Helical" evidence="12">
    <location>
        <begin position="313"/>
        <end position="331"/>
    </location>
</feature>
<evidence type="ECO:0000256" key="5">
    <source>
        <dbReference type="ARBA" id="ARBA00022692"/>
    </source>
</evidence>